<reference evidence="1 2" key="1">
    <citation type="submission" date="2020-09" db="EMBL/GenBank/DDBJ databases">
        <title>Echinicola sp. CAU 1574 isolated from sand of Sido Beach.</title>
        <authorList>
            <person name="Kim W."/>
        </authorList>
    </citation>
    <scope>NUCLEOTIDE SEQUENCE [LARGE SCALE GENOMIC DNA]</scope>
    <source>
        <strain evidence="1 2">CAU 1574</strain>
    </source>
</reference>
<name>A0ABR9AK75_9BACT</name>
<accession>A0ABR9AK75</accession>
<keyword evidence="2" id="KW-1185">Reference proteome</keyword>
<protein>
    <submittedName>
        <fullName evidence="1">Uncharacterized protein</fullName>
    </submittedName>
</protein>
<dbReference type="Proteomes" id="UP000647133">
    <property type="component" value="Unassembled WGS sequence"/>
</dbReference>
<organism evidence="1 2">
    <name type="scientific">Echinicola arenosa</name>
    <dbReference type="NCBI Taxonomy" id="2774144"/>
    <lineage>
        <taxon>Bacteria</taxon>
        <taxon>Pseudomonadati</taxon>
        <taxon>Bacteroidota</taxon>
        <taxon>Cytophagia</taxon>
        <taxon>Cytophagales</taxon>
        <taxon>Cyclobacteriaceae</taxon>
        <taxon>Echinicola</taxon>
    </lineage>
</organism>
<sequence>MSAWVTNSEIVLAVADKPEGPFYHMLAKCMNEAITGESGAEFLASSEDGLVWKTSENPIAYNRNIKFSNGENVNLPKLERPQVLIQNGQPSHVYFVCRNPEGQIFNMVRPLRNNQ</sequence>
<dbReference type="EMBL" id="JACYTQ010000002">
    <property type="protein sequence ID" value="MBD8488721.1"/>
    <property type="molecule type" value="Genomic_DNA"/>
</dbReference>
<proteinExistence type="predicted"/>
<gene>
    <name evidence="1" type="ORF">IFO69_08195</name>
</gene>
<comment type="caution">
    <text evidence="1">The sequence shown here is derived from an EMBL/GenBank/DDBJ whole genome shotgun (WGS) entry which is preliminary data.</text>
</comment>
<dbReference type="RefSeq" id="WP_192009575.1">
    <property type="nucleotide sequence ID" value="NZ_JACYTQ010000002.1"/>
</dbReference>
<evidence type="ECO:0000313" key="2">
    <source>
        <dbReference type="Proteomes" id="UP000647133"/>
    </source>
</evidence>
<evidence type="ECO:0000313" key="1">
    <source>
        <dbReference type="EMBL" id="MBD8488721.1"/>
    </source>
</evidence>